<comment type="caution">
    <text evidence="1">The sequence shown here is derived from an EMBL/GenBank/DDBJ whole genome shotgun (WGS) entry which is preliminary data.</text>
</comment>
<accession>A0AAW8PYH0</accession>
<dbReference type="AlphaFoldDB" id="A0AAW8PYH0"/>
<reference evidence="1" key="1">
    <citation type="submission" date="2023-06" db="EMBL/GenBank/DDBJ databases">
        <title>Genomic Diversity of Vibrio spp. and Metagenomic Analysis of Pathogens in Florida Gulf Coastal Waters Following Hurricane Ian.</title>
        <authorList>
            <person name="Brumfield K.D."/>
        </authorList>
    </citation>
    <scope>NUCLEOTIDE SEQUENCE</scope>
    <source>
        <strain evidence="1">WBS2B-138</strain>
    </source>
</reference>
<proteinExistence type="predicted"/>
<evidence type="ECO:0008006" key="3">
    <source>
        <dbReference type="Google" id="ProtNLM"/>
    </source>
</evidence>
<dbReference type="Proteomes" id="UP001253193">
    <property type="component" value="Unassembled WGS sequence"/>
</dbReference>
<organism evidence="1 2">
    <name type="scientific">Vibrio parahaemolyticus</name>
    <dbReference type="NCBI Taxonomy" id="670"/>
    <lineage>
        <taxon>Bacteria</taxon>
        <taxon>Pseudomonadati</taxon>
        <taxon>Pseudomonadota</taxon>
        <taxon>Gammaproteobacteria</taxon>
        <taxon>Vibrionales</taxon>
        <taxon>Vibrionaceae</taxon>
        <taxon>Vibrio</taxon>
    </lineage>
</organism>
<protein>
    <recommendedName>
        <fullName evidence="3">Restriction endonuclease</fullName>
    </recommendedName>
</protein>
<dbReference type="RefSeq" id="WP_311020123.1">
    <property type="nucleotide sequence ID" value="NZ_JAUHGG010000003.1"/>
</dbReference>
<evidence type="ECO:0000313" key="2">
    <source>
        <dbReference type="Proteomes" id="UP001253193"/>
    </source>
</evidence>
<evidence type="ECO:0000313" key="1">
    <source>
        <dbReference type="EMBL" id="MDS1821252.1"/>
    </source>
</evidence>
<sequence length="247" mass="28185">MELEQLLSNFGADYRTLSQEDLNEVYESTQAHLQPTGFSNIFGMICSKEAENAGVSHEQYMFNKLLNAKIESKAKQTALTELEQKWSEFISSGNIETAKRQKLTADLIEKAKACLKSQTYYIKPNKTNVEKVVKWSSSRYAEYRKSEVVEMIISSTKLSENDKPFIYEFTSGSCSERGGLGGKSSYRLLFVLGVTLLVDDYAETVYRFNESSDQITEKFEKFELDPSLDLLLKEYESDMAPFIDSFI</sequence>
<name>A0AAW8PYH0_VIBPH</name>
<gene>
    <name evidence="1" type="ORF">QX249_11310</name>
</gene>
<dbReference type="EMBL" id="JAUHGG010000003">
    <property type="protein sequence ID" value="MDS1821252.1"/>
    <property type="molecule type" value="Genomic_DNA"/>
</dbReference>